<dbReference type="Gene3D" id="3.30.300.20">
    <property type="match status" value="1"/>
</dbReference>
<dbReference type="HAMAP" id="MF_00003">
    <property type="entry name" value="RbfA"/>
    <property type="match status" value="1"/>
</dbReference>
<dbReference type="PANTHER" id="PTHR33515:SF1">
    <property type="entry name" value="RIBOSOME-BINDING FACTOR A, CHLOROPLASTIC-RELATED"/>
    <property type="match status" value="1"/>
</dbReference>
<dbReference type="NCBIfam" id="TIGR00082">
    <property type="entry name" value="rbfA"/>
    <property type="match status" value="1"/>
</dbReference>
<comment type="similarity">
    <text evidence="2">Belongs to the RbfA family.</text>
</comment>
<dbReference type="GO" id="GO:0043024">
    <property type="term" value="F:ribosomal small subunit binding"/>
    <property type="evidence" value="ECO:0007669"/>
    <property type="project" value="TreeGrafter"/>
</dbReference>
<dbReference type="Pfam" id="PF02033">
    <property type="entry name" value="RBFA"/>
    <property type="match status" value="1"/>
</dbReference>
<name>A0A9D2GTX1_9BACT</name>
<dbReference type="EMBL" id="DXAQ01000079">
    <property type="protein sequence ID" value="HIZ89294.1"/>
    <property type="molecule type" value="Genomic_DNA"/>
</dbReference>
<dbReference type="GO" id="GO:0030490">
    <property type="term" value="P:maturation of SSU-rRNA"/>
    <property type="evidence" value="ECO:0007669"/>
    <property type="project" value="UniProtKB-UniRule"/>
</dbReference>
<comment type="caution">
    <text evidence="3">The sequence shown here is derived from an EMBL/GenBank/DDBJ whole genome shotgun (WGS) entry which is preliminary data.</text>
</comment>
<dbReference type="GO" id="GO:0005829">
    <property type="term" value="C:cytosol"/>
    <property type="evidence" value="ECO:0007669"/>
    <property type="project" value="TreeGrafter"/>
</dbReference>
<dbReference type="AlphaFoldDB" id="A0A9D2GTX1"/>
<comment type="subcellular location">
    <subcellularLocation>
        <location evidence="2">Cytoplasm</location>
    </subcellularLocation>
</comment>
<reference evidence="3" key="1">
    <citation type="journal article" date="2021" name="PeerJ">
        <title>Extensive microbial diversity within the chicken gut microbiome revealed by metagenomics and culture.</title>
        <authorList>
            <person name="Gilroy R."/>
            <person name="Ravi A."/>
            <person name="Getino M."/>
            <person name="Pursley I."/>
            <person name="Horton D.L."/>
            <person name="Alikhan N.F."/>
            <person name="Baker D."/>
            <person name="Gharbi K."/>
            <person name="Hall N."/>
            <person name="Watson M."/>
            <person name="Adriaenssens E.M."/>
            <person name="Foster-Nyarko E."/>
            <person name="Jarju S."/>
            <person name="Secka A."/>
            <person name="Antonio M."/>
            <person name="Oren A."/>
            <person name="Chaudhuri R.R."/>
            <person name="La Ragione R."/>
            <person name="Hildebrand F."/>
            <person name="Pallen M.J."/>
        </authorList>
    </citation>
    <scope>NUCLEOTIDE SEQUENCE</scope>
    <source>
        <strain evidence="3">ChiW4-1371</strain>
    </source>
</reference>
<dbReference type="SUPFAM" id="SSF89919">
    <property type="entry name" value="Ribosome-binding factor A, RbfA"/>
    <property type="match status" value="1"/>
</dbReference>
<accession>A0A9D2GTX1</accession>
<protein>
    <recommendedName>
        <fullName evidence="2">Ribosome-binding factor A</fullName>
    </recommendedName>
</protein>
<dbReference type="InterPro" id="IPR020053">
    <property type="entry name" value="Ribosome-bd_factorA_CS"/>
</dbReference>
<dbReference type="InterPro" id="IPR000238">
    <property type="entry name" value="RbfA"/>
</dbReference>
<keyword evidence="1 2" id="KW-0690">Ribosome biogenesis</keyword>
<organism evidence="3 4">
    <name type="scientific">Candidatus Mucispirillum faecigallinarum</name>
    <dbReference type="NCBI Taxonomy" id="2838699"/>
    <lineage>
        <taxon>Bacteria</taxon>
        <taxon>Pseudomonadati</taxon>
        <taxon>Deferribacterota</taxon>
        <taxon>Deferribacteres</taxon>
        <taxon>Deferribacterales</taxon>
        <taxon>Mucispirillaceae</taxon>
        <taxon>Mucispirillum</taxon>
    </lineage>
</organism>
<dbReference type="InterPro" id="IPR015946">
    <property type="entry name" value="KH_dom-like_a/b"/>
</dbReference>
<dbReference type="PANTHER" id="PTHR33515">
    <property type="entry name" value="RIBOSOME-BINDING FACTOR A, CHLOROPLASTIC-RELATED"/>
    <property type="match status" value="1"/>
</dbReference>
<reference evidence="3" key="2">
    <citation type="submission" date="2021-04" db="EMBL/GenBank/DDBJ databases">
        <authorList>
            <person name="Gilroy R."/>
        </authorList>
    </citation>
    <scope>NUCLEOTIDE SEQUENCE</scope>
    <source>
        <strain evidence="3">ChiW4-1371</strain>
    </source>
</reference>
<gene>
    <name evidence="2 3" type="primary">rbfA</name>
    <name evidence="3" type="ORF">H9804_05055</name>
</gene>
<evidence type="ECO:0000256" key="1">
    <source>
        <dbReference type="ARBA" id="ARBA00022517"/>
    </source>
</evidence>
<dbReference type="PROSITE" id="PS01319">
    <property type="entry name" value="RBFA"/>
    <property type="match status" value="1"/>
</dbReference>
<proteinExistence type="inferred from homology"/>
<dbReference type="InterPro" id="IPR023799">
    <property type="entry name" value="RbfA_dom_sf"/>
</dbReference>
<dbReference type="Proteomes" id="UP000824176">
    <property type="component" value="Unassembled WGS sequence"/>
</dbReference>
<sequence>MQETLRTKRVAELIRQEVANVIRDSVHDPKVKDVVITAVKVSVDLDLARIYWTTYNNEAVKGIQAGLERSAGFIRKEILKSVRLKKVPKLEFVIDDSRQEADRIDNLLNMIEKEDH</sequence>
<evidence type="ECO:0000256" key="2">
    <source>
        <dbReference type="HAMAP-Rule" id="MF_00003"/>
    </source>
</evidence>
<evidence type="ECO:0000313" key="4">
    <source>
        <dbReference type="Proteomes" id="UP000824176"/>
    </source>
</evidence>
<evidence type="ECO:0000313" key="3">
    <source>
        <dbReference type="EMBL" id="HIZ89294.1"/>
    </source>
</evidence>
<comment type="function">
    <text evidence="2">One of several proteins that assist in the late maturation steps of the functional core of the 30S ribosomal subunit. Associates with free 30S ribosomal subunits (but not with 30S subunits that are part of 70S ribosomes or polysomes). Required for efficient processing of 16S rRNA. May interact with the 5'-terminal helix region of 16S rRNA.</text>
</comment>
<comment type="subunit">
    <text evidence="2">Monomer. Binds 30S ribosomal subunits, but not 50S ribosomal subunits or 70S ribosomes.</text>
</comment>
<keyword evidence="2" id="KW-0963">Cytoplasm</keyword>